<dbReference type="Pfam" id="PF01532">
    <property type="entry name" value="Glyco_hydro_47"/>
    <property type="match status" value="1"/>
</dbReference>
<evidence type="ECO:0000256" key="2">
    <source>
        <dbReference type="ARBA" id="ARBA00007658"/>
    </source>
</evidence>
<evidence type="ECO:0000256" key="9">
    <source>
        <dbReference type="RuleBase" id="RU361193"/>
    </source>
</evidence>
<dbReference type="InterPro" id="IPR044865">
    <property type="entry name" value="MRH_dom"/>
</dbReference>
<dbReference type="GO" id="GO:0005975">
    <property type="term" value="P:carbohydrate metabolic process"/>
    <property type="evidence" value="ECO:0007669"/>
    <property type="project" value="InterPro"/>
</dbReference>
<keyword evidence="4" id="KW-0256">Endoplasmic reticulum</keyword>
<dbReference type="PANTHER" id="PTHR45679">
    <property type="entry name" value="ER DEGRADATION-ENHANCING ALPHA-MANNOSIDASE-LIKE PROTEIN 2"/>
    <property type="match status" value="1"/>
</dbReference>
<dbReference type="InParanoid" id="A0A024G4J3"/>
<protein>
    <recommendedName>
        <fullName evidence="9">alpha-1,2-Mannosidase</fullName>
        <ecNumber evidence="9">3.2.1.-</ecNumber>
    </recommendedName>
</protein>
<evidence type="ECO:0000256" key="4">
    <source>
        <dbReference type="ARBA" id="ARBA00022824"/>
    </source>
</evidence>
<keyword evidence="12" id="KW-1185">Reference proteome</keyword>
<evidence type="ECO:0000256" key="6">
    <source>
        <dbReference type="ARBA" id="ARBA00023180"/>
    </source>
</evidence>
<reference evidence="11 12" key="1">
    <citation type="submission" date="2012-05" db="EMBL/GenBank/DDBJ databases">
        <title>Recombination and specialization in a pathogen metapopulation.</title>
        <authorList>
            <person name="Gardiner A."/>
            <person name="Kemen E."/>
            <person name="Schultz-Larsen T."/>
            <person name="MacLean D."/>
            <person name="Van Oosterhout C."/>
            <person name="Jones J.D.G."/>
        </authorList>
    </citation>
    <scope>NUCLEOTIDE SEQUENCE [LARGE SCALE GENOMIC DNA]</scope>
    <source>
        <strain evidence="11 12">Ac Nc2</strain>
    </source>
</reference>
<dbReference type="GO" id="GO:0004571">
    <property type="term" value="F:mannosyl-oligosaccharide 1,2-alpha-mannosidase activity"/>
    <property type="evidence" value="ECO:0007669"/>
    <property type="project" value="InterPro"/>
</dbReference>
<keyword evidence="5" id="KW-1015">Disulfide bond</keyword>
<dbReference type="InterPro" id="IPR012341">
    <property type="entry name" value="6hp_glycosidase-like_sf"/>
</dbReference>
<dbReference type="PRINTS" id="PR00747">
    <property type="entry name" value="GLYHDRLASE47"/>
</dbReference>
<feature type="active site" evidence="7">
    <location>
        <position position="318"/>
    </location>
</feature>
<dbReference type="InterPro" id="IPR044674">
    <property type="entry name" value="EDEM1/2/3"/>
</dbReference>
<comment type="caution">
    <text evidence="11">The sequence shown here is derived from an EMBL/GenBank/DDBJ whole genome shotgun (WGS) entry which is preliminary data.</text>
</comment>
<evidence type="ECO:0000313" key="12">
    <source>
        <dbReference type="Proteomes" id="UP000053237"/>
    </source>
</evidence>
<proteinExistence type="inferred from homology"/>
<evidence type="ECO:0000256" key="1">
    <source>
        <dbReference type="ARBA" id="ARBA00004240"/>
    </source>
</evidence>
<dbReference type="InterPro" id="IPR036026">
    <property type="entry name" value="Seven-hairpin_glycosidases"/>
</dbReference>
<evidence type="ECO:0000259" key="10">
    <source>
        <dbReference type="PROSITE" id="PS51914"/>
    </source>
</evidence>
<accession>A0A024G4J3</accession>
<evidence type="ECO:0000256" key="5">
    <source>
        <dbReference type="ARBA" id="ARBA00023157"/>
    </source>
</evidence>
<evidence type="ECO:0000256" key="7">
    <source>
        <dbReference type="PIRSR" id="PIRSR601382-1"/>
    </source>
</evidence>
<evidence type="ECO:0000256" key="8">
    <source>
        <dbReference type="PIRSR" id="PIRSR601382-2"/>
    </source>
</evidence>
<dbReference type="Gene3D" id="3.50.30.30">
    <property type="match status" value="1"/>
</dbReference>
<dbReference type="InterPro" id="IPR001382">
    <property type="entry name" value="Glyco_hydro_47"/>
</dbReference>
<feature type="domain" description="MRH" evidence="10">
    <location>
        <begin position="1"/>
        <end position="74"/>
    </location>
</feature>
<dbReference type="GO" id="GO:1904380">
    <property type="term" value="P:endoplasmic reticulum mannose trimming"/>
    <property type="evidence" value="ECO:0007669"/>
    <property type="project" value="InterPro"/>
</dbReference>
<evidence type="ECO:0000256" key="3">
    <source>
        <dbReference type="ARBA" id="ARBA00022729"/>
    </source>
</evidence>
<dbReference type="STRING" id="65357.A0A024G4J3"/>
<feature type="active site" evidence="7">
    <location>
        <position position="435"/>
    </location>
</feature>
<dbReference type="GO" id="GO:0016020">
    <property type="term" value="C:membrane"/>
    <property type="evidence" value="ECO:0007669"/>
    <property type="project" value="InterPro"/>
</dbReference>
<dbReference type="InterPro" id="IPR009011">
    <property type="entry name" value="Man6P_isomerase_rcpt-bd_dom_sf"/>
</dbReference>
<keyword evidence="9" id="KW-0378">Hydrolase</keyword>
<dbReference type="GO" id="GO:0005509">
    <property type="term" value="F:calcium ion binding"/>
    <property type="evidence" value="ECO:0007669"/>
    <property type="project" value="InterPro"/>
</dbReference>
<dbReference type="PROSITE" id="PS51914">
    <property type="entry name" value="MRH"/>
    <property type="match status" value="1"/>
</dbReference>
<dbReference type="InterPro" id="IPR003137">
    <property type="entry name" value="PA_domain"/>
</dbReference>
<dbReference type="InterPro" id="IPR046450">
    <property type="entry name" value="PA_dom_sf"/>
</dbReference>
<keyword evidence="8" id="KW-0106">Calcium</keyword>
<dbReference type="Gene3D" id="1.50.10.10">
    <property type="match status" value="1"/>
</dbReference>
<dbReference type="PANTHER" id="PTHR45679:SF6">
    <property type="entry name" value="ER DEGRADATION-ENHANCING ALPHA-MANNOSIDASE-LIKE PROTEIN 2"/>
    <property type="match status" value="1"/>
</dbReference>
<sequence>MSTSGSVSANTYYLSQKFTQGDNCISEKDLKQRVTEIRYRCCGSESNDTFIESVEEPASCSHILWMCAPVVCELQGKTFVEANGMEEEERLEWLQIVKDMFYHAYHGYMEHAFPSDNLLPLTCRGGEFALSKIPLLTLIDALDMLAILEDRVEFERGVRYVIEHSNFDIDENVSVFETTIRVLGGLLSAHMFAINKRLALLPNGMYKNELLTLAIDIADRLMPAFQTKTGIPYGQVNLRRGVPLGFSVAASTAEVGSLTMEFTMLSVLTGDIKYANASRIAARALFDSHTKAGLLGKFISNRNGEWITSVSGLGPNADSTYEYYLKMYMTFGDIEFLNVFEELYDAIMTYNRVGDWFFDVNLNDGFEAHNSQMIFENLVAFFPALQVAFGQISAASNSLNAFHKVWRDFGFTPEKLDVKAWSVDWSERDYVLRPELAESTFYMHEATHDSSWLRAGAHIVESIENHCKTDCGYASVKDVETKQLKDEMPSFFLAETCKYLYLLFNTSSFIRNGNFVFTTEAHPFPISQETAGLELIQKLVKSNSGTLTDRNDDTCSEAPFWLAYSYQEDFRVITEKENTRLYDEAFYQWSFCELQTENKSLGIEQSHVVNGGEKLGNFHVHQVGRFTRVIQEQTQQWIEFVRYGQNQLLVAMMLDQEQVLKSNSGIIKAPLVPVYRTFQLHTAPSTAIKLLSFSCSVQVLLNFKNLNKEHHDEMTAFRFPCIQSRFGGYSFSPHSVAFIMAGLVIADPIDACANLQGNHYRGKYVLSHQGKCSHKEKAANVVASGAFGLLIWITEKLETDIDDVLVEASASNRPGNPALADIISIPIVMITTSLGEWLHSIKDTDMGVRLDLETSVNSNLDLSQRSLAKLQAVDKETFPSLMLSEKHPAKIWLFGPQWGIVIRSFNISAARENLAIQIHS</sequence>
<organism evidence="11 12">
    <name type="scientific">Albugo candida</name>
    <dbReference type="NCBI Taxonomy" id="65357"/>
    <lineage>
        <taxon>Eukaryota</taxon>
        <taxon>Sar</taxon>
        <taxon>Stramenopiles</taxon>
        <taxon>Oomycota</taxon>
        <taxon>Peronosporomycetes</taxon>
        <taxon>Albuginales</taxon>
        <taxon>Albuginaceae</taxon>
        <taxon>Albugo</taxon>
    </lineage>
</organism>
<gene>
    <name evidence="11" type="ORF">BN9_022310</name>
</gene>
<dbReference type="SUPFAM" id="SSF52025">
    <property type="entry name" value="PA domain"/>
    <property type="match status" value="1"/>
</dbReference>
<dbReference type="AlphaFoldDB" id="A0A024G4J3"/>
<dbReference type="Gene3D" id="2.70.130.10">
    <property type="entry name" value="Mannose-6-phosphate receptor binding domain"/>
    <property type="match status" value="1"/>
</dbReference>
<dbReference type="EC" id="3.2.1.-" evidence="9"/>
<dbReference type="Proteomes" id="UP000053237">
    <property type="component" value="Unassembled WGS sequence"/>
</dbReference>
<keyword evidence="9" id="KW-0326">Glycosidase</keyword>
<name>A0A024G4J3_9STRA</name>
<dbReference type="EMBL" id="CAIX01000019">
    <property type="protein sequence ID" value="CCI41447.1"/>
    <property type="molecule type" value="Genomic_DNA"/>
</dbReference>
<feature type="active site" description="Proton donor" evidence="7">
    <location>
        <position position="177"/>
    </location>
</feature>
<feature type="binding site" evidence="8">
    <location>
        <position position="519"/>
    </location>
    <ligand>
        <name>Ca(2+)</name>
        <dbReference type="ChEBI" id="CHEBI:29108"/>
    </ligand>
</feature>
<dbReference type="Pfam" id="PF02225">
    <property type="entry name" value="PA"/>
    <property type="match status" value="1"/>
</dbReference>
<keyword evidence="8" id="KW-0479">Metal-binding</keyword>
<keyword evidence="3" id="KW-0732">Signal</keyword>
<evidence type="ECO:0000313" key="11">
    <source>
        <dbReference type="EMBL" id="CCI41447.1"/>
    </source>
</evidence>
<feature type="active site" description="Proton donor" evidence="7">
    <location>
        <position position="414"/>
    </location>
</feature>
<dbReference type="SUPFAM" id="SSF48225">
    <property type="entry name" value="Seven-hairpin glycosidases"/>
    <property type="match status" value="1"/>
</dbReference>
<keyword evidence="6" id="KW-0325">Glycoprotein</keyword>
<dbReference type="GO" id="GO:0044322">
    <property type="term" value="C:endoplasmic reticulum quality control compartment"/>
    <property type="evidence" value="ECO:0007669"/>
    <property type="project" value="GOC"/>
</dbReference>
<comment type="cofactor">
    <cofactor evidence="8">
        <name>Ca(2+)</name>
        <dbReference type="ChEBI" id="CHEBI:29108"/>
    </cofactor>
</comment>
<dbReference type="OrthoDB" id="8118055at2759"/>
<comment type="similarity">
    <text evidence="2 9">Belongs to the glycosyl hydrolase 47 family.</text>
</comment>
<comment type="subcellular location">
    <subcellularLocation>
        <location evidence="1">Endoplasmic reticulum</location>
    </subcellularLocation>
</comment>